<feature type="region of interest" description="Disordered" evidence="1">
    <location>
        <begin position="37"/>
        <end position="59"/>
    </location>
</feature>
<proteinExistence type="predicted"/>
<dbReference type="EMBL" id="UINC01210529">
    <property type="protein sequence ID" value="SVE34028.1"/>
    <property type="molecule type" value="Genomic_DNA"/>
</dbReference>
<evidence type="ECO:0000256" key="1">
    <source>
        <dbReference type="SAM" id="MobiDB-lite"/>
    </source>
</evidence>
<name>A0A383CQX7_9ZZZZ</name>
<evidence type="ECO:0000313" key="2">
    <source>
        <dbReference type="EMBL" id="SVE34028.1"/>
    </source>
</evidence>
<feature type="region of interest" description="Disordered" evidence="1">
    <location>
        <begin position="1"/>
        <end position="23"/>
    </location>
</feature>
<accession>A0A383CQX7</accession>
<gene>
    <name evidence="2" type="ORF">METZ01_LOCUS486882</name>
</gene>
<sequence>MRVEDTFYRKPVPKPPIPRRKKTNKFFAELLREENDVLTRNHSESDSNPADHDSINLTA</sequence>
<protein>
    <submittedName>
        <fullName evidence="2">Uncharacterized protein</fullName>
    </submittedName>
</protein>
<organism evidence="2">
    <name type="scientific">marine metagenome</name>
    <dbReference type="NCBI Taxonomy" id="408172"/>
    <lineage>
        <taxon>unclassified sequences</taxon>
        <taxon>metagenomes</taxon>
        <taxon>ecological metagenomes</taxon>
    </lineage>
</organism>
<reference evidence="2" key="1">
    <citation type="submission" date="2018-05" db="EMBL/GenBank/DDBJ databases">
        <authorList>
            <person name="Lanie J.A."/>
            <person name="Ng W.-L."/>
            <person name="Kazmierczak K.M."/>
            <person name="Andrzejewski T.M."/>
            <person name="Davidsen T.M."/>
            <person name="Wayne K.J."/>
            <person name="Tettelin H."/>
            <person name="Glass J.I."/>
            <person name="Rusch D."/>
            <person name="Podicherti R."/>
            <person name="Tsui H.-C.T."/>
            <person name="Winkler M.E."/>
        </authorList>
    </citation>
    <scope>NUCLEOTIDE SEQUENCE</scope>
</reference>
<dbReference type="AlphaFoldDB" id="A0A383CQX7"/>